<dbReference type="Proteomes" id="UP000789405">
    <property type="component" value="Unassembled WGS sequence"/>
</dbReference>
<organism evidence="1 2">
    <name type="scientific">Dentiscutata erythropus</name>
    <dbReference type="NCBI Taxonomy" id="1348616"/>
    <lineage>
        <taxon>Eukaryota</taxon>
        <taxon>Fungi</taxon>
        <taxon>Fungi incertae sedis</taxon>
        <taxon>Mucoromycota</taxon>
        <taxon>Glomeromycotina</taxon>
        <taxon>Glomeromycetes</taxon>
        <taxon>Diversisporales</taxon>
        <taxon>Gigasporaceae</taxon>
        <taxon>Dentiscutata</taxon>
    </lineage>
</organism>
<dbReference type="EMBL" id="CAJVPY010004145">
    <property type="protein sequence ID" value="CAG8611293.1"/>
    <property type="molecule type" value="Genomic_DNA"/>
</dbReference>
<keyword evidence="2" id="KW-1185">Reference proteome</keyword>
<evidence type="ECO:0000313" key="1">
    <source>
        <dbReference type="EMBL" id="CAG8611293.1"/>
    </source>
</evidence>
<accession>A0A9N9CU86</accession>
<proteinExistence type="predicted"/>
<evidence type="ECO:0000313" key="2">
    <source>
        <dbReference type="Proteomes" id="UP000789405"/>
    </source>
</evidence>
<dbReference type="AlphaFoldDB" id="A0A9N9CU86"/>
<comment type="caution">
    <text evidence="1">The sequence shown here is derived from an EMBL/GenBank/DDBJ whole genome shotgun (WGS) entry which is preliminary data.</text>
</comment>
<dbReference type="OrthoDB" id="2425974at2759"/>
<sequence length="157" mass="18171">MQNTQQVEGTNRLIKTELPATHEYIDGYLENEYDTLQALLENLVNMVNPSDYFMIEGTAVEELDSNEQINQLISIRGPDAYQASIHTSITRKQEYAYVDEFAGLIEKFIENHTDVDVNNRMMIEVTRIKNPKKLKHKGCPKIPKYAKRSRSGCRKFK</sequence>
<gene>
    <name evidence="1" type="ORF">DERYTH_LOCUS8152</name>
</gene>
<name>A0A9N9CU86_9GLOM</name>
<reference evidence="1" key="1">
    <citation type="submission" date="2021-06" db="EMBL/GenBank/DDBJ databases">
        <authorList>
            <person name="Kallberg Y."/>
            <person name="Tangrot J."/>
            <person name="Rosling A."/>
        </authorList>
    </citation>
    <scope>NUCLEOTIDE SEQUENCE</scope>
    <source>
        <strain evidence="1">MA453B</strain>
    </source>
</reference>
<protein>
    <submittedName>
        <fullName evidence="1">13367_t:CDS:1</fullName>
    </submittedName>
</protein>